<proteinExistence type="predicted"/>
<feature type="non-terminal residue" evidence="2">
    <location>
        <position position="1"/>
    </location>
</feature>
<gene>
    <name evidence="2" type="ORF">FWK35_00023450</name>
</gene>
<dbReference type="Proteomes" id="UP000478052">
    <property type="component" value="Unassembled WGS sequence"/>
</dbReference>
<organism evidence="2 3">
    <name type="scientific">Aphis craccivora</name>
    <name type="common">Cowpea aphid</name>
    <dbReference type="NCBI Taxonomy" id="307492"/>
    <lineage>
        <taxon>Eukaryota</taxon>
        <taxon>Metazoa</taxon>
        <taxon>Ecdysozoa</taxon>
        <taxon>Arthropoda</taxon>
        <taxon>Hexapoda</taxon>
        <taxon>Insecta</taxon>
        <taxon>Pterygota</taxon>
        <taxon>Neoptera</taxon>
        <taxon>Paraneoptera</taxon>
        <taxon>Hemiptera</taxon>
        <taxon>Sternorrhyncha</taxon>
        <taxon>Aphidomorpha</taxon>
        <taxon>Aphidoidea</taxon>
        <taxon>Aphididae</taxon>
        <taxon>Aphidini</taxon>
        <taxon>Aphis</taxon>
        <taxon>Aphis</taxon>
    </lineage>
</organism>
<reference evidence="2 3" key="1">
    <citation type="submission" date="2019-08" db="EMBL/GenBank/DDBJ databases">
        <title>Whole genome of Aphis craccivora.</title>
        <authorList>
            <person name="Voronova N.V."/>
            <person name="Shulinski R.S."/>
            <person name="Bandarenka Y.V."/>
            <person name="Zhorov D.G."/>
            <person name="Warner D."/>
        </authorList>
    </citation>
    <scope>NUCLEOTIDE SEQUENCE [LARGE SCALE GENOMIC DNA]</scope>
    <source>
        <strain evidence="2">180601</strain>
        <tissue evidence="2">Whole Body</tissue>
    </source>
</reference>
<protein>
    <submittedName>
        <fullName evidence="2">Uncharacterized protein</fullName>
    </submittedName>
</protein>
<keyword evidence="1" id="KW-0472">Membrane</keyword>
<dbReference type="AlphaFoldDB" id="A0A6G0Y8N1"/>
<dbReference type="EMBL" id="VUJU01005413">
    <property type="protein sequence ID" value="KAF0751302.1"/>
    <property type="molecule type" value="Genomic_DNA"/>
</dbReference>
<keyword evidence="3" id="KW-1185">Reference proteome</keyword>
<evidence type="ECO:0000313" key="2">
    <source>
        <dbReference type="EMBL" id="KAF0751302.1"/>
    </source>
</evidence>
<evidence type="ECO:0000313" key="3">
    <source>
        <dbReference type="Proteomes" id="UP000478052"/>
    </source>
</evidence>
<keyword evidence="1" id="KW-0812">Transmembrane</keyword>
<keyword evidence="1" id="KW-1133">Transmembrane helix</keyword>
<comment type="caution">
    <text evidence="2">The sequence shown here is derived from an EMBL/GenBank/DDBJ whole genome shotgun (WGS) entry which is preliminary data.</text>
</comment>
<accession>A0A6G0Y8N1</accession>
<sequence length="46" mass="5355">SLLDYERSDRYIDFITVCFFFIVFVSVYRITCRNNASISNFTGGGF</sequence>
<name>A0A6G0Y8N1_APHCR</name>
<evidence type="ECO:0000256" key="1">
    <source>
        <dbReference type="SAM" id="Phobius"/>
    </source>
</evidence>
<feature type="transmembrane region" description="Helical" evidence="1">
    <location>
        <begin position="12"/>
        <end position="30"/>
    </location>
</feature>